<dbReference type="GO" id="GO:0005886">
    <property type="term" value="C:plasma membrane"/>
    <property type="evidence" value="ECO:0007669"/>
    <property type="project" value="UniProtKB-SubCell"/>
</dbReference>
<reference evidence="7 8" key="1">
    <citation type="submission" date="2019-03" db="EMBL/GenBank/DDBJ databases">
        <title>Genomic Encyclopedia of Type Strains, Phase IV (KMG-IV): sequencing the most valuable type-strain genomes for metagenomic binning, comparative biology and taxonomic classification.</title>
        <authorList>
            <person name="Goeker M."/>
        </authorList>
    </citation>
    <scope>NUCLEOTIDE SEQUENCE [LARGE SCALE GENOMIC DNA]</scope>
    <source>
        <strain evidence="7 8">DSM 21100</strain>
    </source>
</reference>
<dbReference type="Proteomes" id="UP000295807">
    <property type="component" value="Unassembled WGS sequence"/>
</dbReference>
<dbReference type="CDD" id="cd01127">
    <property type="entry name" value="TrwB_TraG_TraD_VirD4"/>
    <property type="match status" value="1"/>
</dbReference>
<sequence>MLEGQLVAGKIAMAHLSSPNLYYVLSGLDFTLDINNPEAPKIFCIGNNPMKLQTYGEVISLYVNRLLKVINQKEKEPCGVICDEFPSLVADVIPTITQGRSQKIFVCLGIQDLSQLPKEYGQRCGGCDHQYDRQYYFRAGTGRFSKVDVGPDRAHYAGSSEPFD</sequence>
<dbReference type="PANTHER" id="PTHR37937:SF1">
    <property type="entry name" value="CONJUGATIVE TRANSFER: DNA TRANSPORT"/>
    <property type="match status" value="1"/>
</dbReference>
<dbReference type="PANTHER" id="PTHR37937">
    <property type="entry name" value="CONJUGATIVE TRANSFER: DNA TRANSPORT"/>
    <property type="match status" value="1"/>
</dbReference>
<evidence type="ECO:0000256" key="3">
    <source>
        <dbReference type="ARBA" id="ARBA00022692"/>
    </source>
</evidence>
<feature type="domain" description="TraD/TraG TraM recognition site" evidence="6">
    <location>
        <begin position="77"/>
        <end position="122"/>
    </location>
</feature>
<dbReference type="RefSeq" id="WP_207910363.1">
    <property type="nucleotide sequence ID" value="NZ_CP042432.1"/>
</dbReference>
<dbReference type="Pfam" id="PF12696">
    <property type="entry name" value="TraG-D_C"/>
    <property type="match status" value="1"/>
</dbReference>
<dbReference type="InterPro" id="IPR032689">
    <property type="entry name" value="TraG-D_C"/>
</dbReference>
<dbReference type="Gene3D" id="3.40.50.300">
    <property type="entry name" value="P-loop containing nucleotide triphosphate hydrolases"/>
    <property type="match status" value="1"/>
</dbReference>
<dbReference type="InterPro" id="IPR051539">
    <property type="entry name" value="T4SS-coupling_protein"/>
</dbReference>
<comment type="subcellular location">
    <subcellularLocation>
        <location evidence="1">Cell membrane</location>
        <topology evidence="1">Multi-pass membrane protein</topology>
    </subcellularLocation>
</comment>
<evidence type="ECO:0000313" key="7">
    <source>
        <dbReference type="EMBL" id="TCS84758.1"/>
    </source>
</evidence>
<dbReference type="EMBL" id="SMAD01000018">
    <property type="protein sequence ID" value="TCS84758.1"/>
    <property type="molecule type" value="Genomic_DNA"/>
</dbReference>
<keyword evidence="3" id="KW-0812">Transmembrane</keyword>
<evidence type="ECO:0000313" key="8">
    <source>
        <dbReference type="Proteomes" id="UP000295807"/>
    </source>
</evidence>
<evidence type="ECO:0000256" key="1">
    <source>
        <dbReference type="ARBA" id="ARBA00004651"/>
    </source>
</evidence>
<gene>
    <name evidence="7" type="ORF">EDD80_11827</name>
</gene>
<keyword evidence="8" id="KW-1185">Reference proteome</keyword>
<accession>A0A4R3KL74</accession>
<evidence type="ECO:0000256" key="5">
    <source>
        <dbReference type="ARBA" id="ARBA00023136"/>
    </source>
</evidence>
<name>A0A4R3KL74_9SPHI</name>
<keyword evidence="4" id="KW-1133">Transmembrane helix</keyword>
<keyword evidence="5" id="KW-0472">Membrane</keyword>
<evidence type="ECO:0000256" key="4">
    <source>
        <dbReference type="ARBA" id="ARBA00022989"/>
    </source>
</evidence>
<dbReference type="InterPro" id="IPR027417">
    <property type="entry name" value="P-loop_NTPase"/>
</dbReference>
<comment type="caution">
    <text evidence="7">The sequence shown here is derived from an EMBL/GenBank/DDBJ whole genome shotgun (WGS) entry which is preliminary data.</text>
</comment>
<keyword evidence="2" id="KW-1003">Cell membrane</keyword>
<dbReference type="AlphaFoldDB" id="A0A4R3KL74"/>
<organism evidence="7 8">
    <name type="scientific">Anseongella ginsenosidimutans</name>
    <dbReference type="NCBI Taxonomy" id="496056"/>
    <lineage>
        <taxon>Bacteria</taxon>
        <taxon>Pseudomonadati</taxon>
        <taxon>Bacteroidota</taxon>
        <taxon>Sphingobacteriia</taxon>
        <taxon>Sphingobacteriales</taxon>
        <taxon>Sphingobacteriaceae</taxon>
        <taxon>Anseongella</taxon>
    </lineage>
</organism>
<evidence type="ECO:0000259" key="6">
    <source>
        <dbReference type="Pfam" id="PF12696"/>
    </source>
</evidence>
<proteinExistence type="predicted"/>
<evidence type="ECO:0000256" key="2">
    <source>
        <dbReference type="ARBA" id="ARBA00022475"/>
    </source>
</evidence>
<protein>
    <submittedName>
        <fullName evidence="7">TraM-binding TraD/TraG-like protein</fullName>
    </submittedName>
</protein>